<comment type="caution">
    <text evidence="2">The sequence shown here is derived from an EMBL/GenBank/DDBJ whole genome shotgun (WGS) entry which is preliminary data.</text>
</comment>
<evidence type="ECO:0000313" key="2">
    <source>
        <dbReference type="EMBL" id="KAA3675721.1"/>
    </source>
</evidence>
<dbReference type="EMBL" id="QNGE01002358">
    <property type="protein sequence ID" value="KAA3675721.1"/>
    <property type="molecule type" value="Genomic_DNA"/>
</dbReference>
<name>A0A5J4NJT2_9TREM</name>
<dbReference type="AlphaFoldDB" id="A0A5J4NJT2"/>
<feature type="region of interest" description="Disordered" evidence="1">
    <location>
        <begin position="156"/>
        <end position="178"/>
    </location>
</feature>
<organism evidence="2 3">
    <name type="scientific">Paragonimus westermani</name>
    <dbReference type="NCBI Taxonomy" id="34504"/>
    <lineage>
        <taxon>Eukaryota</taxon>
        <taxon>Metazoa</taxon>
        <taxon>Spiralia</taxon>
        <taxon>Lophotrochozoa</taxon>
        <taxon>Platyhelminthes</taxon>
        <taxon>Trematoda</taxon>
        <taxon>Digenea</taxon>
        <taxon>Plagiorchiida</taxon>
        <taxon>Troglotremata</taxon>
        <taxon>Troglotrematidae</taxon>
        <taxon>Paragonimus</taxon>
    </lineage>
</organism>
<accession>A0A5J4NJT2</accession>
<evidence type="ECO:0000256" key="1">
    <source>
        <dbReference type="SAM" id="MobiDB-lite"/>
    </source>
</evidence>
<protein>
    <submittedName>
        <fullName evidence="2">Uncharacterized protein</fullName>
    </submittedName>
</protein>
<dbReference type="Proteomes" id="UP000324629">
    <property type="component" value="Unassembled WGS sequence"/>
</dbReference>
<reference evidence="2 3" key="1">
    <citation type="journal article" date="2019" name="Gigascience">
        <title>Whole-genome sequence of the oriental lung fluke Paragonimus westermani.</title>
        <authorList>
            <person name="Oey H."/>
            <person name="Zakrzewski M."/>
            <person name="Narain K."/>
            <person name="Devi K.R."/>
            <person name="Agatsuma T."/>
            <person name="Nawaratna S."/>
            <person name="Gobert G.N."/>
            <person name="Jones M.K."/>
            <person name="Ragan M.A."/>
            <person name="McManus D.P."/>
            <person name="Krause L."/>
        </authorList>
    </citation>
    <scope>NUCLEOTIDE SEQUENCE [LARGE SCALE GENOMIC DNA]</scope>
    <source>
        <strain evidence="2 3">IND2009</strain>
    </source>
</reference>
<keyword evidence="3" id="KW-1185">Reference proteome</keyword>
<sequence length="178" mass="20163">TEEVLQEFPLVYRTTPNWVTPDSRSLAEALVGHKLLTVHHAFIPTNEPTQVPCQNLQNGAAIRGVVYARDYRLGHNCYRNATESARHGRVMHGVSVSGTIWERHRKQLYPPHTTEKTTDDRHLLPLDILLDTFATLNTETTTVTSSNAEVTTNLLPSRLTDNDRRSHRPMQLDTQAKC</sequence>
<gene>
    <name evidence="2" type="ORF">DEA37_0010422</name>
</gene>
<evidence type="ECO:0000313" key="3">
    <source>
        <dbReference type="Proteomes" id="UP000324629"/>
    </source>
</evidence>
<proteinExistence type="predicted"/>
<feature type="non-terminal residue" evidence="2">
    <location>
        <position position="1"/>
    </location>
</feature>